<dbReference type="RefSeq" id="XP_038748586.1">
    <property type="nucleotide sequence ID" value="XM_038886077.1"/>
</dbReference>
<gene>
    <name evidence="2" type="ORF">CkaCkLH20_03358</name>
</gene>
<feature type="compositionally biased region" description="Basic and acidic residues" evidence="1">
    <location>
        <begin position="170"/>
        <end position="186"/>
    </location>
</feature>
<protein>
    <submittedName>
        <fullName evidence="2">Uncharacterized protein</fullName>
    </submittedName>
</protein>
<name>A0A9P6IAT8_9PEZI</name>
<reference evidence="2" key="1">
    <citation type="submission" date="2020-03" db="EMBL/GenBank/DDBJ databases">
        <authorList>
            <person name="He L."/>
        </authorList>
    </citation>
    <scope>NUCLEOTIDE SEQUENCE</scope>
    <source>
        <strain evidence="2">CkLH20</strain>
    </source>
</reference>
<feature type="region of interest" description="Disordered" evidence="1">
    <location>
        <begin position="48"/>
        <end position="82"/>
    </location>
</feature>
<feature type="compositionally biased region" description="Basic residues" evidence="1">
    <location>
        <begin position="187"/>
        <end position="198"/>
    </location>
</feature>
<evidence type="ECO:0000313" key="2">
    <source>
        <dbReference type="EMBL" id="KAF9879125.1"/>
    </source>
</evidence>
<feature type="compositionally biased region" description="Basic and acidic residues" evidence="1">
    <location>
        <begin position="139"/>
        <end position="163"/>
    </location>
</feature>
<dbReference type="AlphaFoldDB" id="A0A9P6IAT8"/>
<organism evidence="2 3">
    <name type="scientific">Colletotrichum karsti</name>
    <dbReference type="NCBI Taxonomy" id="1095194"/>
    <lineage>
        <taxon>Eukaryota</taxon>
        <taxon>Fungi</taxon>
        <taxon>Dikarya</taxon>
        <taxon>Ascomycota</taxon>
        <taxon>Pezizomycotina</taxon>
        <taxon>Sordariomycetes</taxon>
        <taxon>Hypocreomycetidae</taxon>
        <taxon>Glomerellales</taxon>
        <taxon>Glomerellaceae</taxon>
        <taxon>Colletotrichum</taxon>
        <taxon>Colletotrichum boninense species complex</taxon>
    </lineage>
</organism>
<reference evidence="2" key="2">
    <citation type="submission" date="2020-11" db="EMBL/GenBank/DDBJ databases">
        <title>Whole genome sequencing of Colletotrichum sp.</title>
        <authorList>
            <person name="Li H."/>
        </authorList>
    </citation>
    <scope>NUCLEOTIDE SEQUENCE</scope>
    <source>
        <strain evidence="2">CkLH20</strain>
    </source>
</reference>
<keyword evidence="3" id="KW-1185">Reference proteome</keyword>
<proteinExistence type="predicted"/>
<accession>A0A9P6IAT8</accession>
<feature type="region of interest" description="Disordered" evidence="1">
    <location>
        <begin position="116"/>
        <end position="198"/>
    </location>
</feature>
<dbReference type="Proteomes" id="UP000781932">
    <property type="component" value="Unassembled WGS sequence"/>
</dbReference>
<feature type="compositionally biased region" description="Basic and acidic residues" evidence="1">
    <location>
        <begin position="58"/>
        <end position="82"/>
    </location>
</feature>
<comment type="caution">
    <text evidence="2">The sequence shown here is derived from an EMBL/GenBank/DDBJ whole genome shotgun (WGS) entry which is preliminary data.</text>
</comment>
<dbReference type="GeneID" id="62159151"/>
<evidence type="ECO:0000313" key="3">
    <source>
        <dbReference type="Proteomes" id="UP000781932"/>
    </source>
</evidence>
<dbReference type="EMBL" id="JAATWM020000008">
    <property type="protein sequence ID" value="KAF9879125.1"/>
    <property type="molecule type" value="Genomic_DNA"/>
</dbReference>
<evidence type="ECO:0000256" key="1">
    <source>
        <dbReference type="SAM" id="MobiDB-lite"/>
    </source>
</evidence>
<sequence>MKNQDLEADMAALEACKRIHSSFKTAQAAMQGREVNDRDLEADMAALAVEFEGEDGVDEKADGSETEKSDEKSEEEKRSRRDYAQAKLMAAIRLEELRLDIVKAISEAFDEMDARMAEEASQVAAGEKTDEKTDEDSDEKSNEKTNEDNDKNLTQESHEKSTEKPTATENSHENGKEQTQYQEKKNKKDRKKKKRKRKMTAEDKLWRALFADLRYFAEWAATRVGRIITAMRPLMDEEEYFVLQNGVFEPFRHMLMRREGRQVEDCDCEGCAGELDDDQDEDDENTVVWWRQ</sequence>